<evidence type="ECO:0000313" key="1">
    <source>
        <dbReference type="EMBL" id="QNH92657.1"/>
    </source>
</evidence>
<accession>A0A7G7YDT7</accession>
<dbReference type="EMBL" id="MT079861">
    <property type="protein sequence ID" value="QNH92657.1"/>
    <property type="molecule type" value="Genomic_DNA"/>
</dbReference>
<dbReference type="GeneID" id="59143101"/>
<dbReference type="RefSeq" id="YP_009926599.1">
    <property type="nucleotide sequence ID" value="NC_050681.1"/>
</dbReference>
<reference evidence="1" key="1">
    <citation type="journal article" date="2020" name="Front. Microbiol.">
        <title>Characterization of Two Mitochondrial Genomes and Gene Expression Analysis Reveal Clues for Variations, Evolution, and Large-Sclerotium Formation in Medical Fungus Wolfiporia cocos.</title>
        <authorList>
            <person name="Chen M."/>
            <person name="Chen N."/>
            <person name="Wu T."/>
            <person name="Bian Y."/>
            <person name="Deng Y."/>
            <person name="Xu Z."/>
        </authorList>
    </citation>
    <scope>NUCLEOTIDE SEQUENCE</scope>
    <source>
        <strain evidence="1">BL16</strain>
    </source>
</reference>
<sequence>MLLLSTGAASSLFSRACLNYLFCLFYKNRIKTVPSNIGDLLTAVLALRSLLCYSVRAGVQPPYGSNSRGRFSILDYGWWWFRFKLPPCPSLLSLCECRRWSTNKGARGRGTLNLHTNSYTSGPDGRSWLINKSLEV</sequence>
<organism evidence="1">
    <name type="scientific">Wolfiporia cocos</name>
    <dbReference type="NCBI Taxonomy" id="81056"/>
    <lineage>
        <taxon>Eukaryota</taxon>
        <taxon>Fungi</taxon>
        <taxon>Dikarya</taxon>
        <taxon>Basidiomycota</taxon>
        <taxon>Agaricomycotina</taxon>
        <taxon>Agaricomycetes</taxon>
        <taxon>Polyporales</taxon>
        <taxon>Phaeolaceae</taxon>
        <taxon>Wolfiporia</taxon>
    </lineage>
</organism>
<name>A0A7G7YDT7_9APHY</name>
<keyword evidence="1" id="KW-0496">Mitochondrion</keyword>
<geneLocation type="mitochondrion" evidence="1"/>
<dbReference type="AlphaFoldDB" id="A0A7G7YDT7"/>
<protein>
    <submittedName>
        <fullName evidence="1">Uncharacterized protein</fullName>
    </submittedName>
</protein>
<gene>
    <name evidence="1" type="primary">orf21</name>
</gene>
<proteinExistence type="predicted"/>